<dbReference type="STRING" id="145857.GA0070616_1236"/>
<protein>
    <submittedName>
        <fullName evidence="1">Uncharacterized protein</fullName>
    </submittedName>
</protein>
<dbReference type="RefSeq" id="WP_091077583.1">
    <property type="nucleotide sequence ID" value="NZ_FMHT01000003.1"/>
</dbReference>
<evidence type="ECO:0000313" key="1">
    <source>
        <dbReference type="EMBL" id="SCL17254.1"/>
    </source>
</evidence>
<accession>A0A1C6RJA6</accession>
<dbReference type="AlphaFoldDB" id="A0A1C6RJA6"/>
<dbReference type="EMBL" id="FMHT01000003">
    <property type="protein sequence ID" value="SCL17254.1"/>
    <property type="molecule type" value="Genomic_DNA"/>
</dbReference>
<reference evidence="1 2" key="1">
    <citation type="submission" date="2016-06" db="EMBL/GenBank/DDBJ databases">
        <authorList>
            <person name="Kjaerup R.B."/>
            <person name="Dalgaard T.S."/>
            <person name="Juul-Madsen H.R."/>
        </authorList>
    </citation>
    <scope>NUCLEOTIDE SEQUENCE [LARGE SCALE GENOMIC DNA]</scope>
    <source>
        <strain evidence="1 2">DSM 43818</strain>
    </source>
</reference>
<dbReference type="PROSITE" id="PS51318">
    <property type="entry name" value="TAT"/>
    <property type="match status" value="1"/>
</dbReference>
<dbReference type="InterPro" id="IPR006311">
    <property type="entry name" value="TAT_signal"/>
</dbReference>
<sequence>MPSSEPDRRASRRGLLRRAAVTGGAAVAATTAASALDAAPAAAATDGAVALGLPNQATTWTQLTAAVEGGATLALKNPTGAPLHLGRRPSYVGWGGSVVSTPAGLGVHRVVDGTVERHEVHTTANSTMLVPIRPTRILDTRSSAGRARLIEGQFDAQGRAVAGTYLLVHLDGIVDGGDGMLGNITVAKTTKGGFATVYGRGNRPTASTINWWAADQVLANAFITQIDPWQNTVGVYVQATTAVILDVTGLLVYAPESVVINNPHGAGRAAAADPQTRAVRTREVKATAQRIAAKEQAGE</sequence>
<evidence type="ECO:0000313" key="2">
    <source>
        <dbReference type="Proteomes" id="UP000199699"/>
    </source>
</evidence>
<name>A0A1C6RJA6_9ACTN</name>
<organism evidence="1 2">
    <name type="scientific">Micromonospora nigra</name>
    <dbReference type="NCBI Taxonomy" id="145857"/>
    <lineage>
        <taxon>Bacteria</taxon>
        <taxon>Bacillati</taxon>
        <taxon>Actinomycetota</taxon>
        <taxon>Actinomycetes</taxon>
        <taxon>Micromonosporales</taxon>
        <taxon>Micromonosporaceae</taxon>
        <taxon>Micromonospora</taxon>
    </lineage>
</organism>
<proteinExistence type="predicted"/>
<dbReference type="Proteomes" id="UP000199699">
    <property type="component" value="Unassembled WGS sequence"/>
</dbReference>
<keyword evidence="2" id="KW-1185">Reference proteome</keyword>
<gene>
    <name evidence="1" type="ORF">GA0070616_1236</name>
</gene>